<keyword evidence="1" id="KW-0472">Membrane</keyword>
<dbReference type="STRING" id="1742973.COMA2_70120"/>
<organism evidence="2 3">
    <name type="scientific">Candidatus Nitrospira nitrificans</name>
    <dbReference type="NCBI Taxonomy" id="1742973"/>
    <lineage>
        <taxon>Bacteria</taxon>
        <taxon>Pseudomonadati</taxon>
        <taxon>Nitrospirota</taxon>
        <taxon>Nitrospiria</taxon>
        <taxon>Nitrospirales</taxon>
        <taxon>Nitrospiraceae</taxon>
        <taxon>Nitrospira</taxon>
    </lineage>
</organism>
<sequence length="257" mass="29022">MRLYSVEMLGVGASTTRCPKCYAERLDETPECARCGIIFAKYRLDFPKARLPSPSSSIARSPWLLTAKHWLIESDMTTDSMTFYGRAALFVAMVWWGWTFIVTPLETNYTGESFLHLINLPFHEAGHVIFIPFGRFMTVLGGTLGQVLMPIICLGTFLVKTRDPFGASVALWWTAESLMDIAPYINDARALDLMLIGGVTGKETDGHDWNNILTMLGLLEWDHRLAHLTYNVGILLMLVSFLWGGALLLRHYRRRTA</sequence>
<feature type="transmembrane region" description="Helical" evidence="1">
    <location>
        <begin position="165"/>
        <end position="185"/>
    </location>
</feature>
<feature type="transmembrane region" description="Helical" evidence="1">
    <location>
        <begin position="125"/>
        <end position="158"/>
    </location>
</feature>
<keyword evidence="1" id="KW-0812">Transmembrane</keyword>
<evidence type="ECO:0008006" key="4">
    <source>
        <dbReference type="Google" id="ProtNLM"/>
    </source>
</evidence>
<gene>
    <name evidence="2" type="ORF">COMA2_70120</name>
</gene>
<dbReference type="EMBL" id="CZPZ01000034">
    <property type="protein sequence ID" value="CUS39394.1"/>
    <property type="molecule type" value="Genomic_DNA"/>
</dbReference>
<dbReference type="AlphaFoldDB" id="A0A0S4LWK3"/>
<keyword evidence="3" id="KW-1185">Reference proteome</keyword>
<evidence type="ECO:0000313" key="2">
    <source>
        <dbReference type="EMBL" id="CUS39394.1"/>
    </source>
</evidence>
<reference evidence="3" key="1">
    <citation type="submission" date="2015-10" db="EMBL/GenBank/DDBJ databases">
        <authorList>
            <person name="Luecker S."/>
            <person name="Luecker S."/>
        </authorList>
    </citation>
    <scope>NUCLEOTIDE SEQUENCE [LARGE SCALE GENOMIC DNA]</scope>
</reference>
<feature type="transmembrane region" description="Helical" evidence="1">
    <location>
        <begin position="83"/>
        <end position="105"/>
    </location>
</feature>
<proteinExistence type="predicted"/>
<keyword evidence="1" id="KW-1133">Transmembrane helix</keyword>
<accession>A0A0S4LWK3</accession>
<dbReference type="Proteomes" id="UP000198736">
    <property type="component" value="Unassembled WGS sequence"/>
</dbReference>
<feature type="transmembrane region" description="Helical" evidence="1">
    <location>
        <begin position="228"/>
        <end position="249"/>
    </location>
</feature>
<protein>
    <recommendedName>
        <fullName evidence="4">Zinc ribbon domain-containing protein</fullName>
    </recommendedName>
</protein>
<evidence type="ECO:0000256" key="1">
    <source>
        <dbReference type="SAM" id="Phobius"/>
    </source>
</evidence>
<name>A0A0S4LWK3_9BACT</name>
<evidence type="ECO:0000313" key="3">
    <source>
        <dbReference type="Proteomes" id="UP000198736"/>
    </source>
</evidence>